<dbReference type="PANTHER" id="PTHR34216:SF7">
    <property type="entry name" value="POLY-BETA-1,6-N-ACETYL-D-GLUCOSAMINE N-DEACETYLASE"/>
    <property type="match status" value="1"/>
</dbReference>
<evidence type="ECO:0000259" key="2">
    <source>
        <dbReference type="PROSITE" id="PS51677"/>
    </source>
</evidence>
<gene>
    <name evidence="3" type="ORF">FHP89_06510</name>
</gene>
<evidence type="ECO:0000313" key="4">
    <source>
        <dbReference type="Proteomes" id="UP000318349"/>
    </source>
</evidence>
<dbReference type="InterPro" id="IPR051398">
    <property type="entry name" value="Polysacch_Deacetylase"/>
</dbReference>
<dbReference type="PROSITE" id="PS51677">
    <property type="entry name" value="NODB"/>
    <property type="match status" value="1"/>
</dbReference>
<evidence type="ECO:0000256" key="1">
    <source>
        <dbReference type="ARBA" id="ARBA00022729"/>
    </source>
</evidence>
<comment type="caution">
    <text evidence="3">The sequence shown here is derived from an EMBL/GenBank/DDBJ whole genome shotgun (WGS) entry which is preliminary data.</text>
</comment>
<protein>
    <submittedName>
        <fullName evidence="3">Polysaccharide deacetylase family protein</fullName>
    </submittedName>
</protein>
<dbReference type="Proteomes" id="UP000318349">
    <property type="component" value="Unassembled WGS sequence"/>
</dbReference>
<dbReference type="PANTHER" id="PTHR34216">
    <property type="match status" value="1"/>
</dbReference>
<dbReference type="InterPro" id="IPR011330">
    <property type="entry name" value="Glyco_hydro/deAcase_b/a-brl"/>
</dbReference>
<dbReference type="InterPro" id="IPR002509">
    <property type="entry name" value="NODB_dom"/>
</dbReference>
<dbReference type="Gene3D" id="3.20.20.370">
    <property type="entry name" value="Glycoside hydrolase/deacetylase"/>
    <property type="match status" value="1"/>
</dbReference>
<evidence type="ECO:0000313" key="3">
    <source>
        <dbReference type="EMBL" id="TVO78125.1"/>
    </source>
</evidence>
<name>A0A557RS33_9RHOO</name>
<dbReference type="GO" id="GO:0005975">
    <property type="term" value="P:carbohydrate metabolic process"/>
    <property type="evidence" value="ECO:0007669"/>
    <property type="project" value="InterPro"/>
</dbReference>
<sequence length="256" mass="28522">MTTGINILMYHQVGDFAPMKGHRSTYCHHKRFARQMAYLARFGYTVLSMDQVLTCLRGEQPMPPKAVALTFDDGYENFYEYAWPVLQKHGFPALVYLISDLLGQPSSWFAADGRDTPPLMSAARVRQLHGEGVTFGSHTATHAKLSEQETPRIREEVTRSKATLEDVLGAPVNHFCYPFGSHDRRAVDAVADAGYLSATTCIRAPATVADDPLTLPRKAISYGDNLLGYFWRLHVKNAPKRASIRRAGETFDALTA</sequence>
<organism evidence="3 4">
    <name type="scientific">Denitromonas halophila</name>
    <dbReference type="NCBI Taxonomy" id="1629404"/>
    <lineage>
        <taxon>Bacteria</taxon>
        <taxon>Pseudomonadati</taxon>
        <taxon>Pseudomonadota</taxon>
        <taxon>Betaproteobacteria</taxon>
        <taxon>Rhodocyclales</taxon>
        <taxon>Zoogloeaceae</taxon>
        <taxon>Denitromonas</taxon>
    </lineage>
</organism>
<reference evidence="3 4" key="1">
    <citation type="submission" date="2019-07" db="EMBL/GenBank/DDBJ databases">
        <title>The pathways for chlorine oxyanion respiration interact through the shared metabolite chlorate.</title>
        <authorList>
            <person name="Barnum T.P."/>
            <person name="Cheng Y."/>
            <person name="Hill K.A."/>
            <person name="Lucas L.N."/>
            <person name="Carlson H.K."/>
            <person name="Coates J.D."/>
        </authorList>
    </citation>
    <scope>NUCLEOTIDE SEQUENCE [LARGE SCALE GENOMIC DNA]</scope>
    <source>
        <strain evidence="3 4">SFB-1</strain>
    </source>
</reference>
<dbReference type="SUPFAM" id="SSF88713">
    <property type="entry name" value="Glycoside hydrolase/deacetylase"/>
    <property type="match status" value="1"/>
</dbReference>
<dbReference type="GO" id="GO:0016810">
    <property type="term" value="F:hydrolase activity, acting on carbon-nitrogen (but not peptide) bonds"/>
    <property type="evidence" value="ECO:0007669"/>
    <property type="project" value="InterPro"/>
</dbReference>
<feature type="domain" description="NodB homology" evidence="2">
    <location>
        <begin position="65"/>
        <end position="256"/>
    </location>
</feature>
<keyword evidence="1" id="KW-0732">Signal</keyword>
<dbReference type="CDD" id="cd10918">
    <property type="entry name" value="CE4_NodB_like_5s_6s"/>
    <property type="match status" value="1"/>
</dbReference>
<proteinExistence type="predicted"/>
<accession>A0A557RS33</accession>
<dbReference type="AlphaFoldDB" id="A0A557RS33"/>
<dbReference type="EMBL" id="VMNI01000006">
    <property type="protein sequence ID" value="TVO78125.1"/>
    <property type="molecule type" value="Genomic_DNA"/>
</dbReference>
<dbReference type="Pfam" id="PF01522">
    <property type="entry name" value="Polysacc_deac_1"/>
    <property type="match status" value="1"/>
</dbReference>